<evidence type="ECO:0000313" key="3">
    <source>
        <dbReference type="EMBL" id="PMD51048.1"/>
    </source>
</evidence>
<evidence type="ECO:0000259" key="2">
    <source>
        <dbReference type="SMART" id="SM00382"/>
    </source>
</evidence>
<feature type="compositionally biased region" description="Acidic residues" evidence="1">
    <location>
        <begin position="1003"/>
        <end position="1012"/>
    </location>
</feature>
<dbReference type="OrthoDB" id="10042665at2759"/>
<dbReference type="InParanoid" id="A0A2J6SJU4"/>
<dbReference type="InterPro" id="IPR056599">
    <property type="entry name" value="AAA_lid_fung"/>
</dbReference>
<sequence>MRSNADTSEDPKMDSERGSRIDLGTEIDEHEGLGNSLYLGQIDIIPEVRKCDLLHFKNRFNAAEEARTATPTEHPEESRKVQKQRFNVHIEVGLKRQAFEIRIAAIARHPHREGRQQVDFEDSNTITNNPVHFVKDHARVLGQPASDVHSAFSPLIYFHPQVLDFLKELELKWGQKDETLEAARTPASLDGNSELTIEGDKASVGDSAAALADLKCYVQFMESEIIPLYSQFDNLNGTSNAKVRFHDLWYLFRTGKLIYRSVGGGQIQETNDFSLGHRAWRILAAGTQFTSPQNRNHVSDDDGEKAPFEVECYYIDFTGEEFCVVTDTFEIHPYEGVRPIQSLKVFPYRFLTNHEERLEFYTQYGQKFLCSIEERHRAYNWWTVTRSPLGQPTTVAEGNDLKRSEYVDSEVIIDFVEAFQTCPSWKPVPSILKPQEPRRLTVVDDFYTCCWSDSQRTTLLAETTEIIVLRAAISTYERNKNLVEDKFLARIRENNKNNRLTTSECLHDCDLPLLPSRVFGYVLRDRKFVQLDVYGLGPVKESSDGFDCLKINHRYKDLIKALVEDHFMKKSSDRKDGITRTSLDWIKGKGKGLFILLHGVPGVGKTATAEAVAQASGKLLFAITCGDLGLTPTEVETALRRIFRLANTWDCVLLLDEVDTFFSQRSKGDVTLTKNALVSVFLRVLEYYDGLLFLTTNRPGALDEAFKSRIHLTLYYPPLDLQQTMEIWKMNIDRLRRVEKERCMDTNLPPLQINEQEILRLAEEKFNEYRGKYRWNGRQIRNAIQIASSLAHFDARKDNIQPRLTTEHFKMIHVVTEDFDQFMQETVGKTDGEMAFERGDRSDHWKREQPRAEDVQAYNPGALSPGGQYAGAIGFGQRQPSITGRRPSSPFDRSQDESSNFLGLRIPSPNRAKQRPFLGSPPSISFNKGPDPRFGHRERSPGRAYVNGHGHGHGYNGLGNEDLSPDDTNELERPGGNFRNRKHERESSESESRAWSKRRRESDYEDQETLSS</sequence>
<dbReference type="InterPro" id="IPR003959">
    <property type="entry name" value="ATPase_AAA_core"/>
</dbReference>
<feature type="compositionally biased region" description="Basic and acidic residues" evidence="1">
    <location>
        <begin position="9"/>
        <end position="20"/>
    </location>
</feature>
<gene>
    <name evidence="3" type="ORF">K444DRAFT_669002</name>
</gene>
<dbReference type="Pfam" id="PF00004">
    <property type="entry name" value="AAA"/>
    <property type="match status" value="1"/>
</dbReference>
<dbReference type="Pfam" id="PF23232">
    <property type="entry name" value="AAA_lid_13"/>
    <property type="match status" value="1"/>
</dbReference>
<dbReference type="GO" id="GO:0005524">
    <property type="term" value="F:ATP binding"/>
    <property type="evidence" value="ECO:0007669"/>
    <property type="project" value="InterPro"/>
</dbReference>
<dbReference type="AlphaFoldDB" id="A0A2J6SJU4"/>
<dbReference type="SMART" id="SM00382">
    <property type="entry name" value="AAA"/>
    <property type="match status" value="1"/>
</dbReference>
<dbReference type="InterPro" id="IPR027417">
    <property type="entry name" value="P-loop_NTPase"/>
</dbReference>
<reference evidence="3 4" key="1">
    <citation type="submission" date="2016-04" db="EMBL/GenBank/DDBJ databases">
        <title>A degradative enzymes factory behind the ericoid mycorrhizal symbiosis.</title>
        <authorList>
            <consortium name="DOE Joint Genome Institute"/>
            <person name="Martino E."/>
            <person name="Morin E."/>
            <person name="Grelet G."/>
            <person name="Kuo A."/>
            <person name="Kohler A."/>
            <person name="Daghino S."/>
            <person name="Barry K."/>
            <person name="Choi C."/>
            <person name="Cichocki N."/>
            <person name="Clum A."/>
            <person name="Copeland A."/>
            <person name="Hainaut M."/>
            <person name="Haridas S."/>
            <person name="Labutti K."/>
            <person name="Lindquist E."/>
            <person name="Lipzen A."/>
            <person name="Khouja H.-R."/>
            <person name="Murat C."/>
            <person name="Ohm R."/>
            <person name="Olson A."/>
            <person name="Spatafora J."/>
            <person name="Veneault-Fourrey C."/>
            <person name="Henrissat B."/>
            <person name="Grigoriev I."/>
            <person name="Martin F."/>
            <person name="Perotto S."/>
        </authorList>
    </citation>
    <scope>NUCLEOTIDE SEQUENCE [LARGE SCALE GENOMIC DNA]</scope>
    <source>
        <strain evidence="3 4">E</strain>
    </source>
</reference>
<evidence type="ECO:0000256" key="1">
    <source>
        <dbReference type="SAM" id="MobiDB-lite"/>
    </source>
</evidence>
<dbReference type="Proteomes" id="UP000235371">
    <property type="component" value="Unassembled WGS sequence"/>
</dbReference>
<dbReference type="GeneID" id="36595556"/>
<organism evidence="3 4">
    <name type="scientific">Hyaloscypha bicolor E</name>
    <dbReference type="NCBI Taxonomy" id="1095630"/>
    <lineage>
        <taxon>Eukaryota</taxon>
        <taxon>Fungi</taxon>
        <taxon>Dikarya</taxon>
        <taxon>Ascomycota</taxon>
        <taxon>Pezizomycotina</taxon>
        <taxon>Leotiomycetes</taxon>
        <taxon>Helotiales</taxon>
        <taxon>Hyaloscyphaceae</taxon>
        <taxon>Hyaloscypha</taxon>
        <taxon>Hyaloscypha bicolor</taxon>
    </lineage>
</organism>
<feature type="compositionally biased region" description="Basic and acidic residues" evidence="1">
    <location>
        <begin position="983"/>
        <end position="994"/>
    </location>
</feature>
<dbReference type="EMBL" id="KZ613912">
    <property type="protein sequence ID" value="PMD51048.1"/>
    <property type="molecule type" value="Genomic_DNA"/>
</dbReference>
<dbReference type="CDD" id="cd19481">
    <property type="entry name" value="RecA-like_protease"/>
    <property type="match status" value="1"/>
</dbReference>
<name>A0A2J6SJU4_9HELO</name>
<proteinExistence type="predicted"/>
<feature type="domain" description="AAA+ ATPase" evidence="2">
    <location>
        <begin position="591"/>
        <end position="720"/>
    </location>
</feature>
<evidence type="ECO:0000313" key="4">
    <source>
        <dbReference type="Proteomes" id="UP000235371"/>
    </source>
</evidence>
<dbReference type="PANTHER" id="PTHR46411:SF3">
    <property type="entry name" value="AAA+ ATPASE DOMAIN-CONTAINING PROTEIN"/>
    <property type="match status" value="1"/>
</dbReference>
<feature type="region of interest" description="Disordered" evidence="1">
    <location>
        <begin position="831"/>
        <end position="1012"/>
    </location>
</feature>
<dbReference type="STRING" id="1095630.A0A2J6SJU4"/>
<dbReference type="RefSeq" id="XP_024727952.1">
    <property type="nucleotide sequence ID" value="XM_024887480.1"/>
</dbReference>
<dbReference type="GO" id="GO:0016887">
    <property type="term" value="F:ATP hydrolysis activity"/>
    <property type="evidence" value="ECO:0007669"/>
    <property type="project" value="InterPro"/>
</dbReference>
<dbReference type="InterPro" id="IPR003593">
    <property type="entry name" value="AAA+_ATPase"/>
</dbReference>
<protein>
    <recommendedName>
        <fullName evidence="2">AAA+ ATPase domain-containing protein</fullName>
    </recommendedName>
</protein>
<feature type="compositionally biased region" description="Basic and acidic residues" evidence="1">
    <location>
        <begin position="831"/>
        <end position="854"/>
    </location>
</feature>
<feature type="region of interest" description="Disordered" evidence="1">
    <location>
        <begin position="1"/>
        <end position="20"/>
    </location>
</feature>
<dbReference type="Gene3D" id="3.40.50.300">
    <property type="entry name" value="P-loop containing nucleotide triphosphate hydrolases"/>
    <property type="match status" value="1"/>
</dbReference>
<dbReference type="Pfam" id="PF22942">
    <property type="entry name" value="DUF7025"/>
    <property type="match status" value="1"/>
</dbReference>
<feature type="compositionally biased region" description="Basic and acidic residues" evidence="1">
    <location>
        <begin position="930"/>
        <end position="941"/>
    </location>
</feature>
<dbReference type="InterPro" id="IPR054289">
    <property type="entry name" value="DUF7025"/>
</dbReference>
<keyword evidence="4" id="KW-1185">Reference proteome</keyword>
<dbReference type="SUPFAM" id="SSF52540">
    <property type="entry name" value="P-loop containing nucleoside triphosphate hydrolases"/>
    <property type="match status" value="1"/>
</dbReference>
<dbReference type="PANTHER" id="PTHR46411">
    <property type="entry name" value="FAMILY ATPASE, PUTATIVE-RELATED"/>
    <property type="match status" value="1"/>
</dbReference>
<accession>A0A2J6SJU4</accession>